<protein>
    <submittedName>
        <fullName evidence="2">Uncharacterized protein</fullName>
    </submittedName>
</protein>
<feature type="region of interest" description="Disordered" evidence="1">
    <location>
        <begin position="37"/>
        <end position="63"/>
    </location>
</feature>
<dbReference type="STRING" id="948102.BKG76_23690"/>
<proteinExistence type="predicted"/>
<evidence type="ECO:0000256" key="1">
    <source>
        <dbReference type="SAM" id="MobiDB-lite"/>
    </source>
</evidence>
<evidence type="ECO:0000313" key="2">
    <source>
        <dbReference type="EMBL" id="OHU18193.1"/>
    </source>
</evidence>
<gene>
    <name evidence="2" type="ORF">BKG76_23690</name>
</gene>
<dbReference type="EMBL" id="MLIK01000027">
    <property type="protein sequence ID" value="OHU18193.1"/>
    <property type="molecule type" value="Genomic_DNA"/>
</dbReference>
<evidence type="ECO:0000313" key="3">
    <source>
        <dbReference type="Proteomes" id="UP000179616"/>
    </source>
</evidence>
<sequence length="108" mass="11683">MKRVAKAAALTERAGRIAITVDDLIAALQFPCQRSHPTIESVSGDAHSPVSSTRGFDRADFRQPRNDFRSVRVGHAQLGGKVTGVQLSVRPLHGQAHDDAQTQIGESR</sequence>
<comment type="caution">
    <text evidence="2">The sequence shown here is derived from an EMBL/GenBank/DDBJ whole genome shotgun (WGS) entry which is preliminary data.</text>
</comment>
<reference evidence="2 3" key="1">
    <citation type="submission" date="2016-10" db="EMBL/GenBank/DDBJ databases">
        <title>Evaluation of Human, Veterinary and Environmental Mycobacterium chelonae Isolates by Core Genome Phylogenomic Analysis, Targeted Gene Comparison, and Anti-microbial Susceptibility Patterns: A Tale of Mistaken Identities.</title>
        <authorList>
            <person name="Fogelson S.B."/>
            <person name="Camus A.C."/>
            <person name="Lorenz W."/>
            <person name="Vasireddy R."/>
            <person name="Vasireddy S."/>
            <person name="Smith T."/>
            <person name="Brown-Elliott B.A."/>
            <person name="Wallace R.J.Jr."/>
            <person name="Hasan N.A."/>
            <person name="Reischl U."/>
            <person name="Sanchez S."/>
        </authorList>
    </citation>
    <scope>NUCLEOTIDE SEQUENCE [LARGE SCALE GENOMIC DNA]</scope>
    <source>
        <strain evidence="2 3">1559</strain>
    </source>
</reference>
<name>A0A1S1L350_9MYCO</name>
<dbReference type="AlphaFoldDB" id="A0A1S1L350"/>
<accession>A0A1S1L350</accession>
<dbReference type="Proteomes" id="UP000179616">
    <property type="component" value="Unassembled WGS sequence"/>
</dbReference>
<organism evidence="2 3">
    <name type="scientific">Mycobacteroides franklinii</name>
    <dbReference type="NCBI Taxonomy" id="948102"/>
    <lineage>
        <taxon>Bacteria</taxon>
        <taxon>Bacillati</taxon>
        <taxon>Actinomycetota</taxon>
        <taxon>Actinomycetes</taxon>
        <taxon>Mycobacteriales</taxon>
        <taxon>Mycobacteriaceae</taxon>
        <taxon>Mycobacteroides</taxon>
    </lineage>
</organism>